<dbReference type="EMBL" id="UGYV01000001">
    <property type="protein sequence ID" value="SUI64096.1"/>
    <property type="molecule type" value="Genomic_DNA"/>
</dbReference>
<evidence type="ECO:0000256" key="2">
    <source>
        <dbReference type="SAM" id="SignalP"/>
    </source>
</evidence>
<reference evidence="4 6" key="3">
    <citation type="submission" date="2018-06" db="EMBL/GenBank/DDBJ databases">
        <authorList>
            <consortium name="Pathogen Informatics"/>
            <person name="Doyle S."/>
        </authorList>
    </citation>
    <scope>NUCLEOTIDE SEQUENCE [LARGE SCALE GENOMIC DNA]</scope>
    <source>
        <strain evidence="4 6">NCTC10736</strain>
    </source>
</reference>
<evidence type="ECO:0008006" key="7">
    <source>
        <dbReference type="Google" id="ProtNLM"/>
    </source>
</evidence>
<dbReference type="AlphaFoldDB" id="A0A1N6WGH7"/>
<dbReference type="OrthoDB" id="5587540at2"/>
<keyword evidence="5" id="KW-1185">Reference proteome</keyword>
<proteinExistence type="predicted"/>
<evidence type="ECO:0000313" key="3">
    <source>
        <dbReference type="EMBL" id="PTA49920.1"/>
    </source>
</evidence>
<reference evidence="3 5" key="1">
    <citation type="submission" date="2018-03" db="EMBL/GenBank/DDBJ databases">
        <authorList>
            <person name="Dailey F.E."/>
        </authorList>
    </citation>
    <scope>NUCLEOTIDE SEQUENCE [LARGE SCALE GENOMIC DNA]</scope>
    <source>
        <strain evidence="3 5">CW7</strain>
    </source>
</reference>
<dbReference type="RefSeq" id="WP_076498330.1">
    <property type="nucleotide sequence ID" value="NZ_BPFE01000118.1"/>
</dbReference>
<dbReference type="Proteomes" id="UP000240506">
    <property type="component" value="Unassembled WGS sequence"/>
</dbReference>
<evidence type="ECO:0000313" key="5">
    <source>
        <dbReference type="Proteomes" id="UP000240506"/>
    </source>
</evidence>
<name>A0A1N6WGH7_9GAMM</name>
<feature type="region of interest" description="Disordered" evidence="1">
    <location>
        <begin position="137"/>
        <end position="157"/>
    </location>
</feature>
<sequence length="157" mass="17891">MPLRYFSIAILSCLSLIACSSAPIDPSELAGKLRDKLATDIKADGLKLFIYKARLVDDKSAFNDVERPLSNETYRRNTQDPREQRRAMQDLQDSLEIWGRQVELGLTKTLEMTGYCREGYIELSRIIEPSRGEIRGECQEGASDADKQKFVNDQTKR</sequence>
<evidence type="ECO:0000313" key="4">
    <source>
        <dbReference type="EMBL" id="SUI64096.1"/>
    </source>
</evidence>
<feature type="chain" id="PRO_5030032263" description="Lipoprotein" evidence="2">
    <location>
        <begin position="19"/>
        <end position="157"/>
    </location>
</feature>
<dbReference type="EMBL" id="PYSG01000002">
    <property type="protein sequence ID" value="PTA49920.1"/>
    <property type="molecule type" value="Genomic_DNA"/>
</dbReference>
<protein>
    <recommendedName>
        <fullName evidence="7">Lipoprotein</fullName>
    </recommendedName>
</protein>
<feature type="signal peptide" evidence="2">
    <location>
        <begin position="1"/>
        <end position="18"/>
    </location>
</feature>
<evidence type="ECO:0000313" key="6">
    <source>
        <dbReference type="Proteomes" id="UP000255061"/>
    </source>
</evidence>
<dbReference type="Proteomes" id="UP000255061">
    <property type="component" value="Unassembled WGS sequence"/>
</dbReference>
<organism evidence="4 6">
    <name type="scientific">Shewanella morhuae</name>
    <dbReference type="NCBI Taxonomy" id="365591"/>
    <lineage>
        <taxon>Bacteria</taxon>
        <taxon>Pseudomonadati</taxon>
        <taxon>Pseudomonadota</taxon>
        <taxon>Gammaproteobacteria</taxon>
        <taxon>Alteromonadales</taxon>
        <taxon>Shewanellaceae</taxon>
        <taxon>Shewanella</taxon>
    </lineage>
</organism>
<accession>A0A379ZMI8</accession>
<evidence type="ECO:0000256" key="1">
    <source>
        <dbReference type="SAM" id="MobiDB-lite"/>
    </source>
</evidence>
<dbReference type="PROSITE" id="PS51257">
    <property type="entry name" value="PROKAR_LIPOPROTEIN"/>
    <property type="match status" value="1"/>
</dbReference>
<accession>A0A1N6WGH7</accession>
<keyword evidence="2" id="KW-0732">Signal</keyword>
<reference evidence="3 5" key="2">
    <citation type="submission" date="2018-04" db="EMBL/GenBank/DDBJ databases">
        <title>Genomic sequence of a freshwater isolate of Shewanella morhuae.</title>
        <authorList>
            <person name="Castillo D.E."/>
            <person name="Gram L."/>
        </authorList>
    </citation>
    <scope>NUCLEOTIDE SEQUENCE [LARGE SCALE GENOMIC DNA]</scope>
    <source>
        <strain evidence="3 5">CW7</strain>
    </source>
</reference>
<gene>
    <name evidence="3" type="ORF">C9I43_04975</name>
    <name evidence="4" type="ORF">NCTC10736_00721</name>
</gene>